<sequence>MEMYEINVVFMPANTTSILQPMDQGVISTFKSYYLRNTFHKAIAAIDGDSSDASGQSKLKTFWKGFTILNAIKNIHDSWEEVKISTLTGVWKKLMTLKGPRLQWQK</sequence>
<dbReference type="InterPro" id="IPR050863">
    <property type="entry name" value="CenT-Element_Derived"/>
</dbReference>
<feature type="domain" description="DDE-1" evidence="1">
    <location>
        <begin position="3"/>
        <end position="91"/>
    </location>
</feature>
<dbReference type="Proteomes" id="UP000694423">
    <property type="component" value="Unplaced"/>
</dbReference>
<evidence type="ECO:0000313" key="3">
    <source>
        <dbReference type="Proteomes" id="UP000694423"/>
    </source>
</evidence>
<evidence type="ECO:0000313" key="2">
    <source>
        <dbReference type="Ensembl" id="ENSDNVP00000005400.1"/>
    </source>
</evidence>
<organism evidence="2 3">
    <name type="scientific">Dromaius novaehollandiae</name>
    <name type="common">Emu</name>
    <dbReference type="NCBI Taxonomy" id="8790"/>
    <lineage>
        <taxon>Eukaryota</taxon>
        <taxon>Metazoa</taxon>
        <taxon>Chordata</taxon>
        <taxon>Craniata</taxon>
        <taxon>Vertebrata</taxon>
        <taxon>Euteleostomi</taxon>
        <taxon>Archelosauria</taxon>
        <taxon>Archosauria</taxon>
        <taxon>Dinosauria</taxon>
        <taxon>Saurischia</taxon>
        <taxon>Theropoda</taxon>
        <taxon>Coelurosauria</taxon>
        <taxon>Aves</taxon>
        <taxon>Palaeognathae</taxon>
        <taxon>Casuariiformes</taxon>
        <taxon>Dromaiidae</taxon>
        <taxon>Dromaius</taxon>
    </lineage>
</organism>
<dbReference type="AlphaFoldDB" id="A0A8C4J7N5"/>
<protein>
    <recommendedName>
        <fullName evidence="1">DDE-1 domain-containing protein</fullName>
    </recommendedName>
</protein>
<dbReference type="Pfam" id="PF03184">
    <property type="entry name" value="DDE_1"/>
    <property type="match status" value="1"/>
</dbReference>
<dbReference type="InterPro" id="IPR004875">
    <property type="entry name" value="DDE_SF_endonuclease_dom"/>
</dbReference>
<reference evidence="2" key="1">
    <citation type="submission" date="2025-08" db="UniProtKB">
        <authorList>
            <consortium name="Ensembl"/>
        </authorList>
    </citation>
    <scope>IDENTIFICATION</scope>
</reference>
<accession>A0A8C4J7N5</accession>
<dbReference type="GO" id="GO:0005634">
    <property type="term" value="C:nucleus"/>
    <property type="evidence" value="ECO:0007669"/>
    <property type="project" value="TreeGrafter"/>
</dbReference>
<dbReference type="GO" id="GO:0003677">
    <property type="term" value="F:DNA binding"/>
    <property type="evidence" value="ECO:0007669"/>
    <property type="project" value="TreeGrafter"/>
</dbReference>
<reference evidence="2" key="2">
    <citation type="submission" date="2025-09" db="UniProtKB">
        <authorList>
            <consortium name="Ensembl"/>
        </authorList>
    </citation>
    <scope>IDENTIFICATION</scope>
</reference>
<keyword evidence="3" id="KW-1185">Reference proteome</keyword>
<dbReference type="PANTHER" id="PTHR19303:SF26">
    <property type="entry name" value="TIGGER TRANSPOSABLE ELEMENT-DERIVED PROTEIN 1"/>
    <property type="match status" value="1"/>
</dbReference>
<evidence type="ECO:0000259" key="1">
    <source>
        <dbReference type="Pfam" id="PF03184"/>
    </source>
</evidence>
<proteinExistence type="predicted"/>
<dbReference type="PANTHER" id="PTHR19303">
    <property type="entry name" value="TRANSPOSON"/>
    <property type="match status" value="1"/>
</dbReference>
<name>A0A8C4J7N5_DRONO</name>
<dbReference type="Ensembl" id="ENSDNVT00000006506.1">
    <property type="protein sequence ID" value="ENSDNVP00000005400.1"/>
    <property type="gene ID" value="ENSDNVG00000003879.1"/>
</dbReference>